<name>A0A7X5R2J9_9MICO</name>
<dbReference type="Pfam" id="PF13185">
    <property type="entry name" value="GAF_2"/>
    <property type="match status" value="1"/>
</dbReference>
<dbReference type="Gene3D" id="3.30.450.40">
    <property type="match status" value="1"/>
</dbReference>
<feature type="domain" description="GAF" evidence="1">
    <location>
        <begin position="9"/>
        <end position="136"/>
    </location>
</feature>
<dbReference type="InterPro" id="IPR003018">
    <property type="entry name" value="GAF"/>
</dbReference>
<protein>
    <submittedName>
        <fullName evidence="2">GAF domain-containing protein</fullName>
    </submittedName>
</protein>
<sequence length="160" mass="16922">MTTQFDSLDAIHAAALESPGALLFTISAIADKGTSMARIFTTHPEVYPVGGIKTFADDTNQVWIEQVIRGQQPFFGPDVQAVRDFFFDSATIEELGCGAIINVPVIAGGEVIGSMNFLDADGAYGESDVATAVDIAARSVDAVAAAYRQILADAESRTMD</sequence>
<evidence type="ECO:0000313" key="2">
    <source>
        <dbReference type="EMBL" id="NIH54386.1"/>
    </source>
</evidence>
<accession>A0A7X5R2J9</accession>
<organism evidence="2 3">
    <name type="scientific">Lysinibacter cavernae</name>
    <dbReference type="NCBI Taxonomy" id="1640652"/>
    <lineage>
        <taxon>Bacteria</taxon>
        <taxon>Bacillati</taxon>
        <taxon>Actinomycetota</taxon>
        <taxon>Actinomycetes</taxon>
        <taxon>Micrococcales</taxon>
        <taxon>Microbacteriaceae</taxon>
        <taxon>Lysinibacter</taxon>
    </lineage>
</organism>
<dbReference type="AlphaFoldDB" id="A0A7X5R2J9"/>
<evidence type="ECO:0000259" key="1">
    <source>
        <dbReference type="Pfam" id="PF13185"/>
    </source>
</evidence>
<dbReference type="Proteomes" id="UP000541033">
    <property type="component" value="Unassembled WGS sequence"/>
</dbReference>
<reference evidence="2 3" key="1">
    <citation type="submission" date="2020-02" db="EMBL/GenBank/DDBJ databases">
        <title>Sequencing the genomes of 1000 actinobacteria strains.</title>
        <authorList>
            <person name="Klenk H.-P."/>
        </authorList>
    </citation>
    <scope>NUCLEOTIDE SEQUENCE [LARGE SCALE GENOMIC DNA]</scope>
    <source>
        <strain evidence="2 3">DSM 27960</strain>
    </source>
</reference>
<dbReference type="InterPro" id="IPR029016">
    <property type="entry name" value="GAF-like_dom_sf"/>
</dbReference>
<proteinExistence type="predicted"/>
<keyword evidence="3" id="KW-1185">Reference proteome</keyword>
<dbReference type="SUPFAM" id="SSF55781">
    <property type="entry name" value="GAF domain-like"/>
    <property type="match status" value="1"/>
</dbReference>
<dbReference type="EMBL" id="JAAMOX010000002">
    <property type="protein sequence ID" value="NIH54386.1"/>
    <property type="molecule type" value="Genomic_DNA"/>
</dbReference>
<evidence type="ECO:0000313" key="3">
    <source>
        <dbReference type="Proteomes" id="UP000541033"/>
    </source>
</evidence>
<dbReference type="RefSeq" id="WP_167150770.1">
    <property type="nucleotide sequence ID" value="NZ_JAAMOX010000002.1"/>
</dbReference>
<comment type="caution">
    <text evidence="2">The sequence shown here is derived from an EMBL/GenBank/DDBJ whole genome shotgun (WGS) entry which is preliminary data.</text>
</comment>
<gene>
    <name evidence="2" type="ORF">FHX76_002282</name>
</gene>